<feature type="signal peptide" evidence="1">
    <location>
        <begin position="1"/>
        <end position="21"/>
    </location>
</feature>
<dbReference type="RefSeq" id="WP_205498468.1">
    <property type="nucleotide sequence ID" value="NZ_CP148066.1"/>
</dbReference>
<proteinExistence type="predicted"/>
<dbReference type="Gene3D" id="3.40.190.10">
    <property type="entry name" value="Periplasmic binding protein-like II"/>
    <property type="match status" value="1"/>
</dbReference>
<accession>A0ABZ2RR22</accession>
<organism evidence="2 3">
    <name type="scientific">[Mycoplasma] gypis</name>
    <dbReference type="NCBI Taxonomy" id="92404"/>
    <lineage>
        <taxon>Bacteria</taxon>
        <taxon>Bacillati</taxon>
        <taxon>Mycoplasmatota</taxon>
        <taxon>Mycoplasmoidales</taxon>
        <taxon>Metamycoplasmataceae</taxon>
        <taxon>Metamycoplasma</taxon>
    </lineage>
</organism>
<evidence type="ECO:0000256" key="1">
    <source>
        <dbReference type="SAM" id="SignalP"/>
    </source>
</evidence>
<gene>
    <name evidence="2" type="ORF">WG616_01855</name>
</gene>
<feature type="chain" id="PRO_5045545836" evidence="1">
    <location>
        <begin position="22"/>
        <end position="438"/>
    </location>
</feature>
<name>A0ABZ2RR22_9BACT</name>
<reference evidence="2" key="1">
    <citation type="submission" date="2024-03" db="EMBL/GenBank/DDBJ databases">
        <title>Complete genome sequence of Mycoplasma gypis type strain B1/T1.</title>
        <authorList>
            <person name="Spergser J."/>
        </authorList>
    </citation>
    <scope>NUCLEOTIDE SEQUENCE [LARGE SCALE GENOMIC DNA]</scope>
    <source>
        <strain evidence="2">B1/T1</strain>
    </source>
</reference>
<keyword evidence="3" id="KW-1185">Reference proteome</keyword>
<evidence type="ECO:0000313" key="2">
    <source>
        <dbReference type="EMBL" id="WXL28100.1"/>
    </source>
</evidence>
<keyword evidence="1" id="KW-0732">Signal</keyword>
<protein>
    <submittedName>
        <fullName evidence="2">Uncharacterized protein</fullName>
    </submittedName>
</protein>
<dbReference type="EMBL" id="CP148066">
    <property type="protein sequence ID" value="WXL28100.1"/>
    <property type="molecule type" value="Genomic_DNA"/>
</dbReference>
<sequence length="438" mass="48183">MTKKSKLALFSVLGISSAIVALPFVAAQCGQTNSNKEVIVKTAGYSDTMTKLLAKDVTLAGAWGDARNLIQGDTKKDIAIIGATDFISNDGVQARSTLKQGDIEAIQTLLIDAIKKAKSGDEALKIEIQKDGKSKKVQLFSVYNHDSYSKVGLDANISYNVNGDKKKAYQVTPEQGNEYFVIENGVVKTKPGAKEFNIVFIPSSDPTNVTKATVKLSQYFKTQGITNIKIQTSTSYDAAATQLSSNTVELAFLPVDTWATKSGKSSFILQAGRNVQIVDPYKSVTNVSEPALDATTHETVLVDAMNHYAEFNSKVEPAKALYISDTQDKRPTTTEHNLPQVLLDAINAITPVAQGSSETLPTVGYYRSYIYARKDSEIYKLITEAMKRDGSNWTLKWDDVKKYVKYGYTSTTSSASYTYPEKWFQKHFTGFKSFKSLK</sequence>
<evidence type="ECO:0000313" key="3">
    <source>
        <dbReference type="Proteomes" id="UP001460679"/>
    </source>
</evidence>
<dbReference type="Proteomes" id="UP001460679">
    <property type="component" value="Chromosome"/>
</dbReference>